<feature type="transmembrane region" description="Helical" evidence="1">
    <location>
        <begin position="68"/>
        <end position="90"/>
    </location>
</feature>
<evidence type="ECO:0000313" key="3">
    <source>
        <dbReference type="Proteomes" id="UP000037510"/>
    </source>
</evidence>
<accession>A0A0L7K4P9</accession>
<keyword evidence="1" id="KW-0472">Membrane</keyword>
<dbReference type="InterPro" id="IPR052728">
    <property type="entry name" value="O2_lipid_transport_reg"/>
</dbReference>
<dbReference type="EMBL" id="JTDY01010761">
    <property type="protein sequence ID" value="KOB58034.1"/>
    <property type="molecule type" value="Genomic_DNA"/>
</dbReference>
<evidence type="ECO:0000313" key="2">
    <source>
        <dbReference type="EMBL" id="KOB58034.1"/>
    </source>
</evidence>
<feature type="non-terminal residue" evidence="2">
    <location>
        <position position="98"/>
    </location>
</feature>
<keyword evidence="3" id="KW-1185">Reference proteome</keyword>
<dbReference type="PANTHER" id="PTHR11161:SF0">
    <property type="entry name" value="O-ACYLTRANSFERASE LIKE PROTEIN"/>
    <property type="match status" value="1"/>
</dbReference>
<evidence type="ECO:0000256" key="1">
    <source>
        <dbReference type="SAM" id="Phobius"/>
    </source>
</evidence>
<dbReference type="PANTHER" id="PTHR11161">
    <property type="entry name" value="O-ACYLTRANSFERASE"/>
    <property type="match status" value="1"/>
</dbReference>
<protein>
    <submittedName>
        <fullName evidence="2">Uncharacterized protein</fullName>
    </submittedName>
</protein>
<name>A0A0L7K4P9_OPEBR</name>
<dbReference type="Proteomes" id="UP000037510">
    <property type="component" value="Unassembled WGS sequence"/>
</dbReference>
<dbReference type="AlphaFoldDB" id="A0A0L7K4P9"/>
<gene>
    <name evidence="2" type="ORF">OBRU01_20672</name>
</gene>
<proteinExistence type="predicted"/>
<keyword evidence="1" id="KW-0812">Transmembrane</keyword>
<keyword evidence="1" id="KW-1133">Transmembrane helix</keyword>
<comment type="caution">
    <text evidence="2">The sequence shown here is derived from an EMBL/GenBank/DDBJ whole genome shotgun (WGS) entry which is preliminary data.</text>
</comment>
<sequence>MKKNCYGVDVTAFGRTHAKRLSKVLLSFSVYTNTRRLITYNAVPGAIECLDGVRSFAMMWWITSAGSVWITMGPITVDTFFMLSGLLLVYTTAGKMSR</sequence>
<organism evidence="2 3">
    <name type="scientific">Operophtera brumata</name>
    <name type="common">Winter moth</name>
    <name type="synonym">Phalaena brumata</name>
    <dbReference type="NCBI Taxonomy" id="104452"/>
    <lineage>
        <taxon>Eukaryota</taxon>
        <taxon>Metazoa</taxon>
        <taxon>Ecdysozoa</taxon>
        <taxon>Arthropoda</taxon>
        <taxon>Hexapoda</taxon>
        <taxon>Insecta</taxon>
        <taxon>Pterygota</taxon>
        <taxon>Neoptera</taxon>
        <taxon>Endopterygota</taxon>
        <taxon>Lepidoptera</taxon>
        <taxon>Glossata</taxon>
        <taxon>Ditrysia</taxon>
        <taxon>Geometroidea</taxon>
        <taxon>Geometridae</taxon>
        <taxon>Larentiinae</taxon>
        <taxon>Operophtera</taxon>
    </lineage>
</organism>
<reference evidence="2 3" key="1">
    <citation type="journal article" date="2015" name="Genome Biol. Evol.">
        <title>The genome of winter moth (Operophtera brumata) provides a genomic perspective on sexual dimorphism and phenology.</title>
        <authorList>
            <person name="Derks M.F."/>
            <person name="Smit S."/>
            <person name="Salis L."/>
            <person name="Schijlen E."/>
            <person name="Bossers A."/>
            <person name="Mateman C."/>
            <person name="Pijl A.S."/>
            <person name="de Ridder D."/>
            <person name="Groenen M.A."/>
            <person name="Visser M.E."/>
            <person name="Megens H.J."/>
        </authorList>
    </citation>
    <scope>NUCLEOTIDE SEQUENCE [LARGE SCALE GENOMIC DNA]</scope>
    <source>
        <strain evidence="2">WM2013NL</strain>
        <tissue evidence="2">Head and thorax</tissue>
    </source>
</reference>